<sequence>MTALKPTPTPQAVDAQTNADWWRGAVIYQVYPRSFMDSNGDGIGDLPGITSKLPYIAKLGADAVWISPFMKSPMDDFGYDVSDYEDVDPMFGTLDDFKTLVTSAHELGLKVLIDLVISHTSDQHAWFQESRQDRTNAKADWYVWADAKPDGTPPTNWLSVFGGSSWQWDTRRNQYYLHNFLRTQPDLNFHNEDVQKAVLDAARFWLKIGVDGFRLDTANFYFHDKDLRDNPPKPEEYGTVSTPRTNPYSHQQHIYDKTRPENIAFLNKLRAVLDEYPGSTMVGEIGADEDPHQIIADYTAGNDRLHMAYSFDLLTSAQTPAYIRDKVSKLEAAINDGWASWAMSNHDVTRVISRLEDGRESPEAAAVLLAVVGSLRGSPCIYQGEELAFAEADVAFEDLQDPYGIEFWPNFKGRDGCRTPIAWEANSPNGGFTTGKPWLPVDPRHIEQSVSAQDADPNSTLNKARRFFAWRRTQPALIKGDMSFVQLEADVLGFTRTLEGQSLLCVFNLSSNEKTVSLTGQGVTEPLDGHGFTCTLDGKVVTLPAWQCAFFKRQA</sequence>
<dbReference type="SUPFAM" id="SSF51445">
    <property type="entry name" value="(Trans)glycosidases"/>
    <property type="match status" value="1"/>
</dbReference>
<evidence type="ECO:0000256" key="1">
    <source>
        <dbReference type="ARBA" id="ARBA00008061"/>
    </source>
</evidence>
<dbReference type="STRING" id="197461.A3843_00465"/>
<dbReference type="EMBL" id="LVVZ01000049">
    <property type="protein sequence ID" value="OKL42330.1"/>
    <property type="molecule type" value="Genomic_DNA"/>
</dbReference>
<dbReference type="AlphaFoldDB" id="A0A1U7JC47"/>
<organism evidence="5 6">
    <name type="scientific">Pseudovibrio exalbescens</name>
    <dbReference type="NCBI Taxonomy" id="197461"/>
    <lineage>
        <taxon>Bacteria</taxon>
        <taxon>Pseudomonadati</taxon>
        <taxon>Pseudomonadota</taxon>
        <taxon>Alphaproteobacteria</taxon>
        <taxon>Hyphomicrobiales</taxon>
        <taxon>Stappiaceae</taxon>
        <taxon>Pseudovibrio</taxon>
    </lineage>
</organism>
<dbReference type="CDD" id="cd11330">
    <property type="entry name" value="AmyAc_OligoGlu"/>
    <property type="match status" value="1"/>
</dbReference>
<dbReference type="SUPFAM" id="SSF51011">
    <property type="entry name" value="Glycosyl hydrolase domain"/>
    <property type="match status" value="1"/>
</dbReference>
<dbReference type="PANTHER" id="PTHR10357:SF179">
    <property type="entry name" value="NEUTRAL AND BASIC AMINO ACID TRANSPORT PROTEIN RBAT"/>
    <property type="match status" value="1"/>
</dbReference>
<dbReference type="InterPro" id="IPR006047">
    <property type="entry name" value="GH13_cat_dom"/>
</dbReference>
<evidence type="ECO:0000256" key="2">
    <source>
        <dbReference type="ARBA" id="ARBA00022801"/>
    </source>
</evidence>
<dbReference type="GO" id="GO:0004556">
    <property type="term" value="F:alpha-amylase activity"/>
    <property type="evidence" value="ECO:0007669"/>
    <property type="project" value="TreeGrafter"/>
</dbReference>
<dbReference type="RefSeq" id="WP_051269342.1">
    <property type="nucleotide sequence ID" value="NZ_LVVZ01000049.1"/>
</dbReference>
<protein>
    <submittedName>
        <fullName evidence="5">Alpha-glucosidase</fullName>
    </submittedName>
</protein>
<dbReference type="InterPro" id="IPR017853">
    <property type="entry name" value="GH"/>
</dbReference>
<feature type="domain" description="Glycosyl hydrolase family 13 catalytic" evidence="4">
    <location>
        <begin position="29"/>
        <end position="418"/>
    </location>
</feature>
<evidence type="ECO:0000259" key="4">
    <source>
        <dbReference type="SMART" id="SM00642"/>
    </source>
</evidence>
<dbReference type="PANTHER" id="PTHR10357">
    <property type="entry name" value="ALPHA-AMYLASE FAMILY MEMBER"/>
    <property type="match status" value="1"/>
</dbReference>
<evidence type="ECO:0000256" key="3">
    <source>
        <dbReference type="ARBA" id="ARBA00023295"/>
    </source>
</evidence>
<dbReference type="Proteomes" id="UP000185783">
    <property type="component" value="Unassembled WGS sequence"/>
</dbReference>
<dbReference type="InterPro" id="IPR013780">
    <property type="entry name" value="Glyco_hydro_b"/>
</dbReference>
<dbReference type="SMART" id="SM00642">
    <property type="entry name" value="Aamy"/>
    <property type="match status" value="1"/>
</dbReference>
<keyword evidence="2" id="KW-0378">Hydrolase</keyword>
<name>A0A1U7JC47_9HYPH</name>
<proteinExistence type="inferred from homology"/>
<dbReference type="FunFam" id="3.90.400.10:FF:000002">
    <property type="entry name" value="Sucrose isomerase"/>
    <property type="match status" value="1"/>
</dbReference>
<comment type="caution">
    <text evidence="5">The sequence shown here is derived from an EMBL/GenBank/DDBJ whole genome shotgun (WGS) entry which is preliminary data.</text>
</comment>
<keyword evidence="3" id="KW-0326">Glycosidase</keyword>
<dbReference type="GO" id="GO:0009313">
    <property type="term" value="P:oligosaccharide catabolic process"/>
    <property type="evidence" value="ECO:0007669"/>
    <property type="project" value="TreeGrafter"/>
</dbReference>
<accession>A0A1U7JC47</accession>
<dbReference type="Gene3D" id="3.20.20.80">
    <property type="entry name" value="Glycosidases"/>
    <property type="match status" value="1"/>
</dbReference>
<evidence type="ECO:0000313" key="5">
    <source>
        <dbReference type="EMBL" id="OKL42330.1"/>
    </source>
</evidence>
<dbReference type="Gene3D" id="3.90.400.10">
    <property type="entry name" value="Oligo-1,6-glucosidase, Domain 2"/>
    <property type="match status" value="1"/>
</dbReference>
<dbReference type="Pfam" id="PF00128">
    <property type="entry name" value="Alpha-amylase"/>
    <property type="match status" value="1"/>
</dbReference>
<keyword evidence="6" id="KW-1185">Reference proteome</keyword>
<reference evidence="5 6" key="1">
    <citation type="submission" date="2016-03" db="EMBL/GenBank/DDBJ databases">
        <title>Genome sequence of Nesiotobacter sp. nov., a moderately halophilic alphaproteobacterium isolated from the Yellow Sea, China.</title>
        <authorList>
            <person name="Zhang G."/>
            <person name="Zhang R."/>
        </authorList>
    </citation>
    <scope>NUCLEOTIDE SEQUENCE [LARGE SCALE GENOMIC DNA]</scope>
    <source>
        <strain evidence="5 6">WB1-6</strain>
    </source>
</reference>
<evidence type="ECO:0000313" key="6">
    <source>
        <dbReference type="Proteomes" id="UP000185783"/>
    </source>
</evidence>
<comment type="similarity">
    <text evidence="1">Belongs to the glycosyl hydrolase 13 family.</text>
</comment>
<dbReference type="Gene3D" id="2.60.40.1180">
    <property type="entry name" value="Golgi alpha-mannosidase II"/>
    <property type="match status" value="1"/>
</dbReference>
<gene>
    <name evidence="5" type="ORF">A3843_00465</name>
</gene>
<dbReference type="InterPro" id="IPR045857">
    <property type="entry name" value="O16G_dom_2"/>
</dbReference>